<name>A0A8J7QKL5_9BACT</name>
<protein>
    <recommendedName>
        <fullName evidence="6 7">Peptidyl-tRNA hydrolase</fullName>
        <shortName evidence="7">Pth</shortName>
        <ecNumber evidence="1 7">3.1.1.29</ecNumber>
    </recommendedName>
</protein>
<evidence type="ECO:0000256" key="8">
    <source>
        <dbReference type="RuleBase" id="RU000673"/>
    </source>
</evidence>
<dbReference type="NCBIfam" id="TIGR00447">
    <property type="entry name" value="pth"/>
    <property type="match status" value="1"/>
</dbReference>
<comment type="caution">
    <text evidence="7">Lacks conserved residue(s) required for the propagation of feature annotation.</text>
</comment>
<dbReference type="AlphaFoldDB" id="A0A8J7QKL5"/>
<keyword evidence="11" id="KW-1185">Reference proteome</keyword>
<reference evidence="10" key="1">
    <citation type="submission" date="2021-03" db="EMBL/GenBank/DDBJ databases">
        <authorList>
            <person name="Wang G."/>
        </authorList>
    </citation>
    <scope>NUCLEOTIDE SEQUENCE</scope>
    <source>
        <strain evidence="10">KCTC 12899</strain>
    </source>
</reference>
<dbReference type="FunFam" id="3.40.50.1470:FF:000001">
    <property type="entry name" value="Peptidyl-tRNA hydrolase"/>
    <property type="match status" value="1"/>
</dbReference>
<evidence type="ECO:0000256" key="6">
    <source>
        <dbReference type="ARBA" id="ARBA00050038"/>
    </source>
</evidence>
<comment type="catalytic activity">
    <reaction evidence="7 8">
        <text>an N-acyl-L-alpha-aminoacyl-tRNA + H2O = an N-acyl-L-amino acid + a tRNA + H(+)</text>
        <dbReference type="Rhea" id="RHEA:54448"/>
        <dbReference type="Rhea" id="RHEA-COMP:10123"/>
        <dbReference type="Rhea" id="RHEA-COMP:13883"/>
        <dbReference type="ChEBI" id="CHEBI:15377"/>
        <dbReference type="ChEBI" id="CHEBI:15378"/>
        <dbReference type="ChEBI" id="CHEBI:59874"/>
        <dbReference type="ChEBI" id="CHEBI:78442"/>
        <dbReference type="ChEBI" id="CHEBI:138191"/>
        <dbReference type="EC" id="3.1.1.29"/>
    </reaction>
</comment>
<dbReference type="GO" id="GO:0005737">
    <property type="term" value="C:cytoplasm"/>
    <property type="evidence" value="ECO:0007669"/>
    <property type="project" value="UniProtKB-SubCell"/>
</dbReference>
<dbReference type="GO" id="GO:0004045">
    <property type="term" value="F:peptidyl-tRNA hydrolase activity"/>
    <property type="evidence" value="ECO:0007669"/>
    <property type="project" value="UniProtKB-UniRule"/>
</dbReference>
<dbReference type="GO" id="GO:0072344">
    <property type="term" value="P:rescue of stalled ribosome"/>
    <property type="evidence" value="ECO:0007669"/>
    <property type="project" value="UniProtKB-UniRule"/>
</dbReference>
<dbReference type="Gene3D" id="3.40.50.1470">
    <property type="entry name" value="Peptidyl-tRNA hydrolase"/>
    <property type="match status" value="1"/>
</dbReference>
<accession>A0A8J7QKL5</accession>
<keyword evidence="3 7" id="KW-0378">Hydrolase</keyword>
<dbReference type="Pfam" id="PF01195">
    <property type="entry name" value="Pept_tRNA_hydro"/>
    <property type="match status" value="1"/>
</dbReference>
<evidence type="ECO:0000256" key="9">
    <source>
        <dbReference type="RuleBase" id="RU004320"/>
    </source>
</evidence>
<dbReference type="HAMAP" id="MF_00083">
    <property type="entry name" value="Pept_tRNA_hydro_bact"/>
    <property type="match status" value="1"/>
</dbReference>
<sequence length="197" mass="21963">MDIRLVVGLGNPGVDYEATRHNAGFLLMDRLIERNQAQRVEFSGICDLWTFQRDGQTVFLMKPLTYMNLSGDALVAFFERYSVPHEAILVAYDDIALPLGRLRIRPSGSAGGQKGMRHIIDTLQTSALPRLRIGIKTEALAHTPVVDYVLGRFSSDETPIMSRVLDIAADAVEAWFLSELAEVMNRYNKKAAEPLSP</sequence>
<dbReference type="Proteomes" id="UP000664417">
    <property type="component" value="Unassembled WGS sequence"/>
</dbReference>
<feature type="binding site" evidence="7">
    <location>
        <position position="66"/>
    </location>
    <ligand>
        <name>tRNA</name>
        <dbReference type="ChEBI" id="CHEBI:17843"/>
    </ligand>
</feature>
<dbReference type="SUPFAM" id="SSF53178">
    <property type="entry name" value="Peptidyl-tRNA hydrolase-like"/>
    <property type="match status" value="1"/>
</dbReference>
<feature type="site" description="Stabilizes the basic form of H active site to accept a proton" evidence="7">
    <location>
        <position position="93"/>
    </location>
</feature>
<comment type="similarity">
    <text evidence="5 7 9">Belongs to the PTH family.</text>
</comment>
<dbReference type="PANTHER" id="PTHR17224">
    <property type="entry name" value="PEPTIDYL-TRNA HYDROLASE"/>
    <property type="match status" value="1"/>
</dbReference>
<dbReference type="EC" id="3.1.1.29" evidence="1 7"/>
<feature type="binding site" evidence="7">
    <location>
        <position position="68"/>
    </location>
    <ligand>
        <name>tRNA</name>
        <dbReference type="ChEBI" id="CHEBI:17843"/>
    </ligand>
</feature>
<gene>
    <name evidence="7" type="primary">pth</name>
    <name evidence="10" type="ORF">J3U88_15810</name>
</gene>
<comment type="subcellular location">
    <subcellularLocation>
        <location evidence="7">Cytoplasm</location>
    </subcellularLocation>
</comment>
<dbReference type="PROSITE" id="PS01195">
    <property type="entry name" value="PEPT_TRNA_HYDROL_1"/>
    <property type="match status" value="1"/>
</dbReference>
<dbReference type="GO" id="GO:0006515">
    <property type="term" value="P:protein quality control for misfolded or incompletely synthesized proteins"/>
    <property type="evidence" value="ECO:0007669"/>
    <property type="project" value="UniProtKB-UniRule"/>
</dbReference>
<keyword evidence="2 7" id="KW-0820">tRNA-binding</keyword>
<evidence type="ECO:0000256" key="5">
    <source>
        <dbReference type="ARBA" id="ARBA00038063"/>
    </source>
</evidence>
<evidence type="ECO:0000256" key="3">
    <source>
        <dbReference type="ARBA" id="ARBA00022801"/>
    </source>
</evidence>
<dbReference type="CDD" id="cd00462">
    <property type="entry name" value="PTH"/>
    <property type="match status" value="1"/>
</dbReference>
<proteinExistence type="inferred from homology"/>
<dbReference type="GO" id="GO:0000049">
    <property type="term" value="F:tRNA binding"/>
    <property type="evidence" value="ECO:0007669"/>
    <property type="project" value="UniProtKB-UniRule"/>
</dbReference>
<feature type="active site" description="Proton acceptor" evidence="7">
    <location>
        <position position="21"/>
    </location>
</feature>
<feature type="site" description="Discriminates between blocked and unblocked aminoacyl-tRNA" evidence="7">
    <location>
        <position position="11"/>
    </location>
</feature>
<dbReference type="InterPro" id="IPR001328">
    <property type="entry name" value="Pept_tRNA_hydro"/>
</dbReference>
<comment type="function">
    <text evidence="7">Catalyzes the release of premature peptidyl moieties from peptidyl-tRNA molecules trapped in stalled 50S ribosomal subunits, and thus maintains levels of free tRNAs and 50S ribosomes.</text>
</comment>
<dbReference type="InterPro" id="IPR036416">
    <property type="entry name" value="Pept_tRNA_hydro_sf"/>
</dbReference>
<evidence type="ECO:0000256" key="2">
    <source>
        <dbReference type="ARBA" id="ARBA00022555"/>
    </source>
</evidence>
<comment type="subunit">
    <text evidence="7">Monomer.</text>
</comment>
<dbReference type="EMBL" id="JAFREP010000015">
    <property type="protein sequence ID" value="MBO1319943.1"/>
    <property type="molecule type" value="Genomic_DNA"/>
</dbReference>
<dbReference type="InterPro" id="IPR018171">
    <property type="entry name" value="Pept_tRNA_hydro_CS"/>
</dbReference>
<organism evidence="10 11">
    <name type="scientific">Acanthopleuribacter pedis</name>
    <dbReference type="NCBI Taxonomy" id="442870"/>
    <lineage>
        <taxon>Bacteria</taxon>
        <taxon>Pseudomonadati</taxon>
        <taxon>Acidobacteriota</taxon>
        <taxon>Holophagae</taxon>
        <taxon>Acanthopleuribacterales</taxon>
        <taxon>Acanthopleuribacteraceae</taxon>
        <taxon>Acanthopleuribacter</taxon>
    </lineage>
</organism>
<comment type="function">
    <text evidence="7">Hydrolyzes ribosome-free peptidyl-tRNAs (with 1 or more amino acids incorporated), which drop off the ribosome during protein synthesis, or as a result of ribosome stalling.</text>
</comment>
<evidence type="ECO:0000313" key="11">
    <source>
        <dbReference type="Proteomes" id="UP000664417"/>
    </source>
</evidence>
<evidence type="ECO:0000313" key="10">
    <source>
        <dbReference type="EMBL" id="MBO1319943.1"/>
    </source>
</evidence>
<keyword evidence="7" id="KW-0963">Cytoplasm</keyword>
<evidence type="ECO:0000256" key="1">
    <source>
        <dbReference type="ARBA" id="ARBA00013260"/>
    </source>
</evidence>
<dbReference type="RefSeq" id="WP_207859898.1">
    <property type="nucleotide sequence ID" value="NZ_JAFREP010000015.1"/>
</dbReference>
<feature type="binding site" evidence="7">
    <location>
        <position position="16"/>
    </location>
    <ligand>
        <name>tRNA</name>
        <dbReference type="ChEBI" id="CHEBI:17843"/>
    </ligand>
</feature>
<keyword evidence="4 7" id="KW-0694">RNA-binding</keyword>
<comment type="caution">
    <text evidence="10">The sequence shown here is derived from an EMBL/GenBank/DDBJ whole genome shotgun (WGS) entry which is preliminary data.</text>
</comment>
<evidence type="ECO:0000256" key="4">
    <source>
        <dbReference type="ARBA" id="ARBA00022884"/>
    </source>
</evidence>
<evidence type="ECO:0000256" key="7">
    <source>
        <dbReference type="HAMAP-Rule" id="MF_00083"/>
    </source>
</evidence>
<dbReference type="PANTHER" id="PTHR17224:SF1">
    <property type="entry name" value="PEPTIDYL-TRNA HYDROLASE"/>
    <property type="match status" value="1"/>
</dbReference>